<evidence type="ECO:0000313" key="4">
    <source>
        <dbReference type="Proteomes" id="UP001201812"/>
    </source>
</evidence>
<protein>
    <submittedName>
        <fullName evidence="3">Uncharacterized protein</fullName>
    </submittedName>
</protein>
<keyword evidence="2" id="KW-0732">Signal</keyword>
<feature type="transmembrane region" description="Helical" evidence="1">
    <location>
        <begin position="126"/>
        <end position="148"/>
    </location>
</feature>
<sequence>MYASVVIGMLFAVLVNAEPQFPGPPHNWDGVPPGFAGVLSPDVIQQLKDVYKNQQLSMPQAALLSGIVQLIACCVFAAMVEFCFHQGMLGSRFRLVYIFPALFITAVILASAAYCSKGLRIYTLAMVLNGMGFICCLALLIWLIFVVFTSMRSIFPKNTGIYISLGATVILLVSSVLLELSLWNLASFGKTDFVSGLPWKSFGQIKED</sequence>
<name>A0AAD4MKU4_9BILA</name>
<dbReference type="EMBL" id="JAKKPZ010000281">
    <property type="protein sequence ID" value="KAI1697195.1"/>
    <property type="molecule type" value="Genomic_DNA"/>
</dbReference>
<evidence type="ECO:0000256" key="1">
    <source>
        <dbReference type="SAM" id="Phobius"/>
    </source>
</evidence>
<feature type="transmembrane region" description="Helical" evidence="1">
    <location>
        <begin position="95"/>
        <end position="114"/>
    </location>
</feature>
<comment type="caution">
    <text evidence="3">The sequence shown here is derived from an EMBL/GenBank/DDBJ whole genome shotgun (WGS) entry which is preliminary data.</text>
</comment>
<evidence type="ECO:0000313" key="3">
    <source>
        <dbReference type="EMBL" id="KAI1697195.1"/>
    </source>
</evidence>
<keyword evidence="1" id="KW-0472">Membrane</keyword>
<gene>
    <name evidence="3" type="ORF">DdX_18627</name>
</gene>
<keyword evidence="4" id="KW-1185">Reference proteome</keyword>
<feature type="chain" id="PRO_5042192220" evidence="2">
    <location>
        <begin position="18"/>
        <end position="208"/>
    </location>
</feature>
<dbReference type="Proteomes" id="UP001201812">
    <property type="component" value="Unassembled WGS sequence"/>
</dbReference>
<proteinExistence type="predicted"/>
<keyword evidence="1" id="KW-0812">Transmembrane</keyword>
<feature type="transmembrane region" description="Helical" evidence="1">
    <location>
        <begin position="160"/>
        <end position="183"/>
    </location>
</feature>
<organism evidence="3 4">
    <name type="scientific">Ditylenchus destructor</name>
    <dbReference type="NCBI Taxonomy" id="166010"/>
    <lineage>
        <taxon>Eukaryota</taxon>
        <taxon>Metazoa</taxon>
        <taxon>Ecdysozoa</taxon>
        <taxon>Nematoda</taxon>
        <taxon>Chromadorea</taxon>
        <taxon>Rhabditida</taxon>
        <taxon>Tylenchina</taxon>
        <taxon>Tylenchomorpha</taxon>
        <taxon>Sphaerularioidea</taxon>
        <taxon>Anguinidae</taxon>
        <taxon>Anguininae</taxon>
        <taxon>Ditylenchus</taxon>
    </lineage>
</organism>
<reference evidence="3" key="1">
    <citation type="submission" date="2022-01" db="EMBL/GenBank/DDBJ databases">
        <title>Genome Sequence Resource for Two Populations of Ditylenchus destructor, the Migratory Endoparasitic Phytonematode.</title>
        <authorList>
            <person name="Zhang H."/>
            <person name="Lin R."/>
            <person name="Xie B."/>
        </authorList>
    </citation>
    <scope>NUCLEOTIDE SEQUENCE</scope>
    <source>
        <strain evidence="3">BazhouSP</strain>
    </source>
</reference>
<evidence type="ECO:0000256" key="2">
    <source>
        <dbReference type="SAM" id="SignalP"/>
    </source>
</evidence>
<keyword evidence="1" id="KW-1133">Transmembrane helix</keyword>
<feature type="transmembrane region" description="Helical" evidence="1">
    <location>
        <begin position="61"/>
        <end position="83"/>
    </location>
</feature>
<feature type="signal peptide" evidence="2">
    <location>
        <begin position="1"/>
        <end position="17"/>
    </location>
</feature>
<dbReference type="AlphaFoldDB" id="A0AAD4MKU4"/>
<accession>A0AAD4MKU4</accession>